<dbReference type="PROSITE" id="PS50887">
    <property type="entry name" value="GGDEF"/>
    <property type="match status" value="1"/>
</dbReference>
<accession>A0A1X7C733</accession>
<dbReference type="RefSeq" id="WP_085097640.1">
    <property type="nucleotide sequence ID" value="NZ_FWZU01000001.1"/>
</dbReference>
<dbReference type="Proteomes" id="UP000192906">
    <property type="component" value="Unassembled WGS sequence"/>
</dbReference>
<sequence>MNAEYIAENEAELLEELLSVRERFCNETNVCFGKNCLDGLAVLRFCPGMTLNAWKILAETHDLNDWMTIPLEENSLPHLKHIQGVLQTLSYKTEHDPLTGISNRRAFEKTLDQEIERSSRDKTPVSLAILDLDNFKAVNDTYGHLKGDEVLIDLADMISSNSRRYDLVARIGGEEFAIILSGAGQHKAEQLVERLLEKTRELTFKKPNSTEKFSVTCSVGLATYKGLMNLRMHEFIEKADKALYKAKNTGKDRICTADILDYESVTRETLVHADEKKFLFTGK</sequence>
<dbReference type="Pfam" id="PF00990">
    <property type="entry name" value="GGDEF"/>
    <property type="match status" value="1"/>
</dbReference>
<dbReference type="OrthoDB" id="9790367at2"/>
<proteinExistence type="predicted"/>
<dbReference type="STRING" id="1519643.SAMN06295933_0439"/>
<evidence type="ECO:0000313" key="3">
    <source>
        <dbReference type="EMBL" id="SME91246.1"/>
    </source>
</evidence>
<feature type="domain" description="GGDEF" evidence="2">
    <location>
        <begin position="123"/>
        <end position="259"/>
    </location>
</feature>
<gene>
    <name evidence="3" type="ORF">SAMN06295933_0439</name>
</gene>
<dbReference type="InterPro" id="IPR029787">
    <property type="entry name" value="Nucleotide_cyclase"/>
</dbReference>
<dbReference type="GO" id="GO:0005886">
    <property type="term" value="C:plasma membrane"/>
    <property type="evidence" value="ECO:0007669"/>
    <property type="project" value="TreeGrafter"/>
</dbReference>
<dbReference type="GO" id="GO:0043709">
    <property type="term" value="P:cell adhesion involved in single-species biofilm formation"/>
    <property type="evidence" value="ECO:0007669"/>
    <property type="project" value="TreeGrafter"/>
</dbReference>
<dbReference type="EMBL" id="FWZU01000001">
    <property type="protein sequence ID" value="SME91246.1"/>
    <property type="molecule type" value="Genomic_DNA"/>
</dbReference>
<dbReference type="InterPro" id="IPR000160">
    <property type="entry name" value="GGDEF_dom"/>
</dbReference>
<keyword evidence="4" id="KW-1185">Reference proteome</keyword>
<reference evidence="4" key="1">
    <citation type="submission" date="2017-04" db="EMBL/GenBank/DDBJ databases">
        <authorList>
            <person name="Varghese N."/>
            <person name="Submissions S."/>
        </authorList>
    </citation>
    <scope>NUCLEOTIDE SEQUENCE [LARGE SCALE GENOMIC DNA]</scope>
    <source>
        <strain evidence="4">K3S</strain>
    </source>
</reference>
<dbReference type="CDD" id="cd01949">
    <property type="entry name" value="GGDEF"/>
    <property type="match status" value="1"/>
</dbReference>
<dbReference type="InterPro" id="IPR050469">
    <property type="entry name" value="Diguanylate_Cyclase"/>
</dbReference>
<dbReference type="SUPFAM" id="SSF55073">
    <property type="entry name" value="Nucleotide cyclase"/>
    <property type="match status" value="1"/>
</dbReference>
<dbReference type="GO" id="GO:0052621">
    <property type="term" value="F:diguanylate cyclase activity"/>
    <property type="evidence" value="ECO:0007669"/>
    <property type="project" value="UniProtKB-EC"/>
</dbReference>
<protein>
    <recommendedName>
        <fullName evidence="1">diguanylate cyclase</fullName>
        <ecNumber evidence="1">2.7.7.65</ecNumber>
    </recommendedName>
</protein>
<dbReference type="GO" id="GO:1902201">
    <property type="term" value="P:negative regulation of bacterial-type flagellum-dependent cell motility"/>
    <property type="evidence" value="ECO:0007669"/>
    <property type="project" value="TreeGrafter"/>
</dbReference>
<dbReference type="NCBIfam" id="TIGR00254">
    <property type="entry name" value="GGDEF"/>
    <property type="match status" value="1"/>
</dbReference>
<evidence type="ECO:0000313" key="4">
    <source>
        <dbReference type="Proteomes" id="UP000192906"/>
    </source>
</evidence>
<dbReference type="InterPro" id="IPR043128">
    <property type="entry name" value="Rev_trsase/Diguanyl_cyclase"/>
</dbReference>
<organism evidence="3 4">
    <name type="scientific">Desulfovibrio gilichinskyi</name>
    <dbReference type="NCBI Taxonomy" id="1519643"/>
    <lineage>
        <taxon>Bacteria</taxon>
        <taxon>Pseudomonadati</taxon>
        <taxon>Thermodesulfobacteriota</taxon>
        <taxon>Desulfovibrionia</taxon>
        <taxon>Desulfovibrionales</taxon>
        <taxon>Desulfovibrionaceae</taxon>
        <taxon>Desulfovibrio</taxon>
    </lineage>
</organism>
<name>A0A1X7C733_9BACT</name>
<dbReference type="AlphaFoldDB" id="A0A1X7C733"/>
<dbReference type="EC" id="2.7.7.65" evidence="1"/>
<evidence type="ECO:0000259" key="2">
    <source>
        <dbReference type="PROSITE" id="PS50887"/>
    </source>
</evidence>
<dbReference type="PANTHER" id="PTHR45138">
    <property type="entry name" value="REGULATORY COMPONENTS OF SENSORY TRANSDUCTION SYSTEM"/>
    <property type="match status" value="1"/>
</dbReference>
<dbReference type="SMART" id="SM00267">
    <property type="entry name" value="GGDEF"/>
    <property type="match status" value="1"/>
</dbReference>
<dbReference type="Gene3D" id="3.30.70.270">
    <property type="match status" value="1"/>
</dbReference>
<evidence type="ECO:0000256" key="1">
    <source>
        <dbReference type="ARBA" id="ARBA00012528"/>
    </source>
</evidence>
<dbReference type="FunFam" id="3.30.70.270:FF:000001">
    <property type="entry name" value="Diguanylate cyclase domain protein"/>
    <property type="match status" value="1"/>
</dbReference>
<dbReference type="PANTHER" id="PTHR45138:SF6">
    <property type="entry name" value="DIGUANYLATE CYCLASE DGCN"/>
    <property type="match status" value="1"/>
</dbReference>